<evidence type="ECO:0000256" key="1">
    <source>
        <dbReference type="SAM" id="MobiDB-lite"/>
    </source>
</evidence>
<dbReference type="AlphaFoldDB" id="A0A1G4I8E9"/>
<feature type="region of interest" description="Disordered" evidence="1">
    <location>
        <begin position="44"/>
        <end position="74"/>
    </location>
</feature>
<sequence>MFIYVRCLLRMATSGELRSHLSRLRAAGRAGESQIRQRRALLRGTRQRRHQQVRDAGLSSRRSTSSTGADCSSKLRDMLPRNDLLESAIALTISENRDARTELEFMRHFMVGSLLSLASPVGIWDPYDVQPQVFALDKYIALPVFTSVDYLRLFCRRFRFTVRDPSGVLWADGPAEAAEEEQNGGAACTLPLPDVMASEWWARHVRRQSSNTLSGATEMCATRRGPLLAAAGVPVAEEITAVNEHNHRTCCMGADELFNYLESQPVETDGKAQNMGKRRKKGKKVCRVGMRGRKGTLERRDVPGGEEATGNRCRENEEAIAAFWAKVRSTAPFQIKQATPLPTFGPLLHSFFVGYFADTETLLHNASIVPEKVDIVLNPASPIEFVLAREATDRVLQKDQLLLLAYRRVERELCGEFHRFFCLFAPEVLWARSACVPSPVPGTDKEVGYEVVILVQSEDPEFTLSSLRAAKARCLLMGHADLHILPWAAAAPHVQEASVVFYERAACSKGAGSSNRGELGVFEQRGPVQTINVARPADNFFHDPSAAYTESHAVFTEELKVRRRML</sequence>
<protein>
    <submittedName>
        <fullName evidence="2">Uncharacterized protein</fullName>
    </submittedName>
</protein>
<reference evidence="2" key="1">
    <citation type="submission" date="2016-09" db="EMBL/GenBank/DDBJ databases">
        <authorList>
            <person name="Hebert L."/>
            <person name="Moumen B."/>
        </authorList>
    </citation>
    <scope>NUCLEOTIDE SEQUENCE [LARGE SCALE GENOMIC DNA]</scope>
    <source>
        <strain evidence="2">OVI</strain>
    </source>
</reference>
<gene>
    <name evidence="2" type="ORF">TEOVI_000784200</name>
</gene>
<evidence type="ECO:0000313" key="3">
    <source>
        <dbReference type="Proteomes" id="UP000195570"/>
    </source>
</evidence>
<comment type="caution">
    <text evidence="2">The sequence shown here is derived from an EMBL/GenBank/DDBJ whole genome shotgun (WGS) entry which is preliminary data.</text>
</comment>
<organism evidence="2 3">
    <name type="scientific">Trypanosoma equiperdum</name>
    <dbReference type="NCBI Taxonomy" id="5694"/>
    <lineage>
        <taxon>Eukaryota</taxon>
        <taxon>Discoba</taxon>
        <taxon>Euglenozoa</taxon>
        <taxon>Kinetoplastea</taxon>
        <taxon>Metakinetoplastina</taxon>
        <taxon>Trypanosomatida</taxon>
        <taxon>Trypanosomatidae</taxon>
        <taxon>Trypanosoma</taxon>
    </lineage>
</organism>
<dbReference type="GeneID" id="92381776"/>
<proteinExistence type="predicted"/>
<keyword evidence="3" id="KW-1185">Reference proteome</keyword>
<dbReference type="RefSeq" id="XP_067079445.1">
    <property type="nucleotide sequence ID" value="XM_067223344.1"/>
</dbReference>
<dbReference type="Proteomes" id="UP000195570">
    <property type="component" value="Unassembled WGS sequence"/>
</dbReference>
<evidence type="ECO:0000313" key="2">
    <source>
        <dbReference type="EMBL" id="SCU68252.1"/>
    </source>
</evidence>
<accession>A0A1G4I8E9</accession>
<dbReference type="EMBL" id="CZPT02000937">
    <property type="protein sequence ID" value="SCU68252.1"/>
    <property type="molecule type" value="Genomic_DNA"/>
</dbReference>
<dbReference type="VEuPathDB" id="TriTrypDB:TEOVI_000784200"/>
<name>A0A1G4I8E9_TRYEQ</name>